<dbReference type="EMBL" id="HACA01002882">
    <property type="protein sequence ID" value="CDW20243.1"/>
    <property type="molecule type" value="Transcribed_RNA"/>
</dbReference>
<sequence>MNLHFCHLGIGSALPNLIERY</sequence>
<evidence type="ECO:0000313" key="1">
    <source>
        <dbReference type="EMBL" id="CDW20243.1"/>
    </source>
</evidence>
<organism evidence="1">
    <name type="scientific">Lepeophtheirus salmonis</name>
    <name type="common">Salmon louse</name>
    <name type="synonym">Caligus salmonis</name>
    <dbReference type="NCBI Taxonomy" id="72036"/>
    <lineage>
        <taxon>Eukaryota</taxon>
        <taxon>Metazoa</taxon>
        <taxon>Ecdysozoa</taxon>
        <taxon>Arthropoda</taxon>
        <taxon>Crustacea</taxon>
        <taxon>Multicrustacea</taxon>
        <taxon>Hexanauplia</taxon>
        <taxon>Copepoda</taxon>
        <taxon>Siphonostomatoida</taxon>
        <taxon>Caligidae</taxon>
        <taxon>Lepeophtheirus</taxon>
    </lineage>
</organism>
<protein>
    <submittedName>
        <fullName evidence="1">Uncharacterized protein</fullName>
    </submittedName>
</protein>
<reference evidence="1" key="1">
    <citation type="submission" date="2014-05" db="EMBL/GenBank/DDBJ databases">
        <authorList>
            <person name="Chronopoulou M."/>
        </authorList>
    </citation>
    <scope>NUCLEOTIDE SEQUENCE</scope>
    <source>
        <tissue evidence="1">Whole organism</tissue>
    </source>
</reference>
<dbReference type="AlphaFoldDB" id="A0A0K2T2I5"/>
<proteinExistence type="predicted"/>
<name>A0A0K2T2I5_LEPSM</name>
<accession>A0A0K2T2I5</accession>